<feature type="transmembrane region" description="Helical" evidence="1">
    <location>
        <begin position="170"/>
        <end position="189"/>
    </location>
</feature>
<keyword evidence="1" id="KW-1133">Transmembrane helix</keyword>
<dbReference type="AlphaFoldDB" id="A0A4P6EJ83"/>
<accession>A0A4P6EJ83</accession>
<dbReference type="EMBL" id="CP035495">
    <property type="protein sequence ID" value="QAY62534.1"/>
    <property type="molecule type" value="Genomic_DNA"/>
</dbReference>
<proteinExistence type="predicted"/>
<feature type="transmembrane region" description="Helical" evidence="1">
    <location>
        <begin position="97"/>
        <end position="116"/>
    </location>
</feature>
<evidence type="ECO:0008006" key="4">
    <source>
        <dbReference type="Google" id="ProtNLM"/>
    </source>
</evidence>
<organism evidence="2 3">
    <name type="scientific">Xylanimonas allomyrinae</name>
    <dbReference type="NCBI Taxonomy" id="2509459"/>
    <lineage>
        <taxon>Bacteria</taxon>
        <taxon>Bacillati</taxon>
        <taxon>Actinomycetota</taxon>
        <taxon>Actinomycetes</taxon>
        <taxon>Micrococcales</taxon>
        <taxon>Promicromonosporaceae</taxon>
        <taxon>Xylanimonas</taxon>
    </lineage>
</organism>
<protein>
    <recommendedName>
        <fullName evidence="4">Inner membrane protein</fullName>
    </recommendedName>
</protein>
<reference evidence="2 3" key="1">
    <citation type="submission" date="2019-01" db="EMBL/GenBank/DDBJ databases">
        <title>Genome sequencing of strain 2JSPR-7.</title>
        <authorList>
            <person name="Heo J."/>
            <person name="Kim S.-J."/>
            <person name="Kim J.-S."/>
            <person name="Hong S.-B."/>
            <person name="Kwon S.-W."/>
        </authorList>
    </citation>
    <scope>NUCLEOTIDE SEQUENCE [LARGE SCALE GENOMIC DNA]</scope>
    <source>
        <strain evidence="2 3">2JSPR-7</strain>
    </source>
</reference>
<evidence type="ECO:0000256" key="1">
    <source>
        <dbReference type="SAM" id="Phobius"/>
    </source>
</evidence>
<dbReference type="Proteomes" id="UP000291758">
    <property type="component" value="Chromosome"/>
</dbReference>
<feature type="transmembrane region" description="Helical" evidence="1">
    <location>
        <begin position="15"/>
        <end position="34"/>
    </location>
</feature>
<gene>
    <name evidence="2" type="ORF">ET495_03885</name>
</gene>
<feature type="transmembrane region" description="Helical" evidence="1">
    <location>
        <begin position="41"/>
        <end position="59"/>
    </location>
</feature>
<feature type="transmembrane region" description="Helical" evidence="1">
    <location>
        <begin position="122"/>
        <end position="140"/>
    </location>
</feature>
<dbReference type="RefSeq" id="WP_129202756.1">
    <property type="nucleotide sequence ID" value="NZ_CP035495.1"/>
</dbReference>
<name>A0A4P6EJ83_9MICO</name>
<sequence length="215" mass="23931">MELLGMPIDVGLERFVLAQAFGLLTLVFNFWSYQMEDQRKYFLRFTIGSAFWLAMFLTMGAQVPVILVAVFSTLRGIVFWWALGVDSPWRRMLARRVMYTTLAIAFVSAAVAIPGARPETRPLQVLLLLAVVLFVVGQYLPGVYLVRVFATVYAVAVLLLNTPLDTFNPVGIVIELNNLVAIAVFFVLLSRRRRERARLAAVPPKALALGTPVAA</sequence>
<keyword evidence="3" id="KW-1185">Reference proteome</keyword>
<keyword evidence="1" id="KW-0472">Membrane</keyword>
<feature type="transmembrane region" description="Helical" evidence="1">
    <location>
        <begin position="65"/>
        <end position="85"/>
    </location>
</feature>
<evidence type="ECO:0000313" key="3">
    <source>
        <dbReference type="Proteomes" id="UP000291758"/>
    </source>
</evidence>
<dbReference type="OrthoDB" id="5142990at2"/>
<evidence type="ECO:0000313" key="2">
    <source>
        <dbReference type="EMBL" id="QAY62534.1"/>
    </source>
</evidence>
<feature type="transmembrane region" description="Helical" evidence="1">
    <location>
        <begin position="145"/>
        <end position="164"/>
    </location>
</feature>
<dbReference type="KEGG" id="xyl:ET495_03885"/>
<keyword evidence="1" id="KW-0812">Transmembrane</keyword>